<reference evidence="3 4" key="3">
    <citation type="submission" date="2025-05" db="UniProtKB">
        <authorList>
            <consortium name="RefSeq"/>
        </authorList>
    </citation>
    <scope>IDENTIFICATION</scope>
    <source>
        <tissue evidence="3 4">Leaf</tissue>
    </source>
</reference>
<dbReference type="SUPFAM" id="SSF81383">
    <property type="entry name" value="F-box domain"/>
    <property type="match status" value="1"/>
</dbReference>
<keyword evidence="2" id="KW-1185">Reference proteome</keyword>
<accession>A0ABM0Z907</accession>
<proteinExistence type="predicted"/>
<dbReference type="Gene3D" id="3.80.10.10">
    <property type="entry name" value="Ribonuclease Inhibitor"/>
    <property type="match status" value="1"/>
</dbReference>
<dbReference type="CDD" id="cd22160">
    <property type="entry name" value="F-box_AtFBL13-like"/>
    <property type="match status" value="1"/>
</dbReference>
<reference evidence="2" key="1">
    <citation type="journal article" date="1997" name="Nucleic Acids Res.">
        <title>tRNAscan-SE: a program for improved detection of transfer RNA genes in genomic sequence.</title>
        <authorList>
            <person name="Lowe T.M."/>
            <person name="Eddy S.R."/>
        </authorList>
    </citation>
    <scope>NUCLEOTIDE SEQUENCE [LARGE SCALE GENOMIC DNA]</scope>
    <source>
        <strain evidence="2">r\DH55</strain>
    </source>
</reference>
<protein>
    <submittedName>
        <fullName evidence="3 4">F-box/LRR-repeat protein At3g58930-like</fullName>
    </submittedName>
</protein>
<dbReference type="Proteomes" id="UP000694864">
    <property type="component" value="Chromosome 5"/>
</dbReference>
<name>A0ABM0Z907_CAMSA</name>
<dbReference type="InterPro" id="IPR036047">
    <property type="entry name" value="F-box-like_dom_sf"/>
</dbReference>
<evidence type="ECO:0000313" key="3">
    <source>
        <dbReference type="RefSeq" id="XP_010512120.1"/>
    </source>
</evidence>
<dbReference type="InterPro" id="IPR001810">
    <property type="entry name" value="F-box_dom"/>
</dbReference>
<dbReference type="Pfam" id="PF24758">
    <property type="entry name" value="LRR_At5g56370"/>
    <property type="match status" value="1"/>
</dbReference>
<feature type="domain" description="FBD" evidence="1">
    <location>
        <begin position="396"/>
        <end position="473"/>
    </location>
</feature>
<dbReference type="Pfam" id="PF00646">
    <property type="entry name" value="F-box"/>
    <property type="match status" value="1"/>
</dbReference>
<evidence type="ECO:0000313" key="2">
    <source>
        <dbReference type="Proteomes" id="UP000694864"/>
    </source>
</evidence>
<dbReference type="InterPro" id="IPR006566">
    <property type="entry name" value="FBD"/>
</dbReference>
<dbReference type="PANTHER" id="PTHR31293:SF16">
    <property type="entry name" value="RNI-LIKE SUPERFAMILY PROTEIN"/>
    <property type="match status" value="1"/>
</dbReference>
<dbReference type="Gene3D" id="1.20.1280.50">
    <property type="match status" value="1"/>
</dbReference>
<dbReference type="InterPro" id="IPR055411">
    <property type="entry name" value="LRR_FXL15/At3g58940/PEG3-like"/>
</dbReference>
<dbReference type="GeneID" id="104788125"/>
<organism evidence="2 4">
    <name type="scientific">Camelina sativa</name>
    <name type="common">False flax</name>
    <name type="synonym">Myagrum sativum</name>
    <dbReference type="NCBI Taxonomy" id="90675"/>
    <lineage>
        <taxon>Eukaryota</taxon>
        <taxon>Viridiplantae</taxon>
        <taxon>Streptophyta</taxon>
        <taxon>Embryophyta</taxon>
        <taxon>Tracheophyta</taxon>
        <taxon>Spermatophyta</taxon>
        <taxon>Magnoliopsida</taxon>
        <taxon>eudicotyledons</taxon>
        <taxon>Gunneridae</taxon>
        <taxon>Pentapetalae</taxon>
        <taxon>rosids</taxon>
        <taxon>malvids</taxon>
        <taxon>Brassicales</taxon>
        <taxon>Brassicaceae</taxon>
        <taxon>Camelineae</taxon>
        <taxon>Camelina</taxon>
    </lineage>
</organism>
<sequence length="489" mass="55514">MDRVSNLPDEIRCHILSFLPTKQAALTSALSKSWRNLWKLVPNLDIDDSEFLHPEVGKGERDEIRQSFVDFVDGVLTLQGDSPIDKFSLKCITRVHPSCVNRWIRNVLQRGVSDLTLFTDFSSDDSEEEGYNLPEDMFSSRKLVQLKIRSENCVDWLWRRGVGSASLLPMLKTLDIDSDLIFCGKVELLLRSFPVLEELRLANTEWTDLDESISSAILRKLSLSINLSEDEEFGNPKSISFDTPSLLYLNYADLVAEDYPLVNMGKLFEARINLMLATEDQVKRVRAPNHDLLEGDIVLKFGNAVKLMNGIKNVQKLSLTADTLEVLSLCCESMPVFKNLKMLGIESEEGRGWQAMPVLLRNCPHLETLIIEGLLHYETDKCGDACDCISREDKGHSLTSCPVKMIEIQGFRGTVKEMTMIKHFLVYFPCLKEMKIYVAENGPTDLRFPQVSDLIEQLMEEYNKSSSCNVELLVSDILSEKWTAEGRIL</sequence>
<evidence type="ECO:0000259" key="1">
    <source>
        <dbReference type="SMART" id="SM00579"/>
    </source>
</evidence>
<evidence type="ECO:0000313" key="4">
    <source>
        <dbReference type="RefSeq" id="XP_010512121.1"/>
    </source>
</evidence>
<dbReference type="PANTHER" id="PTHR31293">
    <property type="entry name" value="RNI-LIKE SUPERFAMILY PROTEIN"/>
    <property type="match status" value="1"/>
</dbReference>
<dbReference type="InterPro" id="IPR053781">
    <property type="entry name" value="F-box_AtFBL13-like"/>
</dbReference>
<dbReference type="RefSeq" id="XP_010512121.1">
    <property type="nucleotide sequence ID" value="XM_010513819.2"/>
</dbReference>
<dbReference type="SUPFAM" id="SSF52047">
    <property type="entry name" value="RNI-like"/>
    <property type="match status" value="1"/>
</dbReference>
<dbReference type="InterPro" id="IPR032675">
    <property type="entry name" value="LRR_dom_sf"/>
</dbReference>
<dbReference type="RefSeq" id="XP_010512120.1">
    <property type="nucleotide sequence ID" value="XM_010513818.2"/>
</dbReference>
<dbReference type="InterPro" id="IPR055294">
    <property type="entry name" value="FBL60-like"/>
</dbReference>
<reference evidence="2" key="2">
    <citation type="journal article" date="2014" name="Nat. Commun.">
        <title>The emerging biofuel crop Camelina sativa retains a highly undifferentiated hexaploid genome structure.</title>
        <authorList>
            <person name="Kagale S."/>
            <person name="Koh C."/>
            <person name="Nixon J."/>
            <person name="Bollina V."/>
            <person name="Clarke W.E."/>
            <person name="Tuteja R."/>
            <person name="Spillane C."/>
            <person name="Robinson S.J."/>
            <person name="Links M.G."/>
            <person name="Clarke C."/>
            <person name="Higgins E.E."/>
            <person name="Huebert T."/>
            <person name="Sharpe A.G."/>
            <person name="Parkin I.A."/>
        </authorList>
    </citation>
    <scope>NUCLEOTIDE SEQUENCE [LARGE SCALE GENOMIC DNA]</scope>
    <source>
        <strain evidence="2">r\DH55</strain>
    </source>
</reference>
<dbReference type="SMART" id="SM00579">
    <property type="entry name" value="FBD"/>
    <property type="match status" value="1"/>
</dbReference>
<gene>
    <name evidence="3 4" type="primary">LOC104788125</name>
</gene>